<dbReference type="EMBL" id="JANDBD010000011">
    <property type="protein sequence ID" value="MCP9275350.1"/>
    <property type="molecule type" value="Genomic_DNA"/>
</dbReference>
<evidence type="ECO:0000313" key="2">
    <source>
        <dbReference type="Proteomes" id="UP001651690"/>
    </source>
</evidence>
<proteinExistence type="predicted"/>
<gene>
    <name evidence="1" type="ORF">NM203_24485</name>
</gene>
<reference evidence="1 2" key="1">
    <citation type="submission" date="2022-06" db="EMBL/GenBank/DDBJ databases">
        <title>Mycolicibacterium sp. CAU 1645 isolated from seawater.</title>
        <authorList>
            <person name="Kim W."/>
        </authorList>
    </citation>
    <scope>NUCLEOTIDE SEQUENCE [LARGE SCALE GENOMIC DNA]</scope>
    <source>
        <strain evidence="1 2">CAU 1645</strain>
    </source>
</reference>
<dbReference type="InterPro" id="IPR024520">
    <property type="entry name" value="DUF3558"/>
</dbReference>
<keyword evidence="2" id="KW-1185">Reference proteome</keyword>
<organism evidence="1 2">
    <name type="scientific">Mycolicibacterium arenosum</name>
    <dbReference type="NCBI Taxonomy" id="2952157"/>
    <lineage>
        <taxon>Bacteria</taxon>
        <taxon>Bacillati</taxon>
        <taxon>Actinomycetota</taxon>
        <taxon>Actinomycetes</taxon>
        <taxon>Mycobacteriales</taxon>
        <taxon>Mycobacteriaceae</taxon>
        <taxon>Mycolicibacterium</taxon>
    </lineage>
</organism>
<dbReference type="RefSeq" id="WP_255063366.1">
    <property type="nucleotide sequence ID" value="NZ_JANDBD010000011.1"/>
</dbReference>
<accession>A0ABT1M846</accession>
<name>A0ABT1M846_9MYCO</name>
<protein>
    <submittedName>
        <fullName evidence="1">DUF3558 domain-containing protein</fullName>
    </submittedName>
</protein>
<dbReference type="Proteomes" id="UP001651690">
    <property type="component" value="Unassembled WGS sequence"/>
</dbReference>
<dbReference type="Pfam" id="PF12079">
    <property type="entry name" value="DUF3558"/>
    <property type="match status" value="1"/>
</dbReference>
<evidence type="ECO:0000313" key="1">
    <source>
        <dbReference type="EMBL" id="MCP9275350.1"/>
    </source>
</evidence>
<sequence>MAAAALVACGGEERDTPDAGSGPAATFEPADCGAVTDADVAAAVGSTLFTRVVVSEAGCFWQENTAIGTFGIGMGISTWWYRGSDLDTERALELKVGRELVELTVNGNKGFKAFDENACSVYVAKGDDVITWSIQTVNPAMLPDLCSVAETLAQLSQDRLN</sequence>
<comment type="caution">
    <text evidence="1">The sequence shown here is derived from an EMBL/GenBank/DDBJ whole genome shotgun (WGS) entry which is preliminary data.</text>
</comment>